<keyword evidence="1" id="KW-1133">Transmembrane helix</keyword>
<evidence type="ECO:0000256" key="1">
    <source>
        <dbReference type="SAM" id="Phobius"/>
    </source>
</evidence>
<name>A0A0J8D669_CLOCY</name>
<proteinExistence type="predicted"/>
<comment type="caution">
    <text evidence="2">The sequence shown here is derived from an EMBL/GenBank/DDBJ whole genome shotgun (WGS) entry which is preliminary data.</text>
</comment>
<protein>
    <submittedName>
        <fullName evidence="2">Uncharacterized protein</fullName>
    </submittedName>
</protein>
<gene>
    <name evidence="2" type="ORF">CLCY_2c03520</name>
</gene>
<keyword evidence="1" id="KW-0812">Transmembrane</keyword>
<sequence length="137" mass="15964">MISLKSRYLLTKVLWGILFIITGIAKIIMNQTTNSTIETIINIVCWIMFIIVIAISFFRRKEKVEPEDELATLNKLKAKSLIYDTIFVLMVIYLVFGRSFSLTVNSGVAFIGLGLFQIFEYIFFEHYEKKQLVDDYE</sequence>
<dbReference type="EMBL" id="LFVU01000027">
    <property type="protein sequence ID" value="KMT21590.1"/>
    <property type="molecule type" value="Genomic_DNA"/>
</dbReference>
<feature type="transmembrane region" description="Helical" evidence="1">
    <location>
        <begin position="102"/>
        <end position="124"/>
    </location>
</feature>
<dbReference type="Proteomes" id="UP000036756">
    <property type="component" value="Unassembled WGS sequence"/>
</dbReference>
<feature type="transmembrane region" description="Helical" evidence="1">
    <location>
        <begin position="80"/>
        <end position="96"/>
    </location>
</feature>
<dbReference type="STRING" id="1121307.CLCY_2c03520"/>
<feature type="transmembrane region" description="Helical" evidence="1">
    <location>
        <begin position="9"/>
        <end position="28"/>
    </location>
</feature>
<keyword evidence="3" id="KW-1185">Reference proteome</keyword>
<evidence type="ECO:0000313" key="2">
    <source>
        <dbReference type="EMBL" id="KMT21590.1"/>
    </source>
</evidence>
<evidence type="ECO:0000313" key="3">
    <source>
        <dbReference type="Proteomes" id="UP000036756"/>
    </source>
</evidence>
<dbReference type="PATRIC" id="fig|1121307.3.peg.1210"/>
<keyword evidence="1" id="KW-0472">Membrane</keyword>
<dbReference type="RefSeq" id="WP_048571014.1">
    <property type="nucleotide sequence ID" value="NZ_LFVU01000027.1"/>
</dbReference>
<accession>A0A0J8D669</accession>
<feature type="transmembrane region" description="Helical" evidence="1">
    <location>
        <begin position="40"/>
        <end position="59"/>
    </location>
</feature>
<reference evidence="2 3" key="1">
    <citation type="submission" date="2015-06" db="EMBL/GenBank/DDBJ databases">
        <title>Draft genome sequence of the purine-degrading Clostridium cylindrosporum HC-1 (DSM 605).</title>
        <authorList>
            <person name="Poehlein A."/>
            <person name="Schiel-Bengelsdorf B."/>
            <person name="Bengelsdorf F."/>
            <person name="Daniel R."/>
            <person name="Duerre P."/>
        </authorList>
    </citation>
    <scope>NUCLEOTIDE SEQUENCE [LARGE SCALE GENOMIC DNA]</scope>
    <source>
        <strain evidence="2 3">DSM 605</strain>
    </source>
</reference>
<dbReference type="AlphaFoldDB" id="A0A0J8D669"/>
<organism evidence="2 3">
    <name type="scientific">Clostridium cylindrosporum DSM 605</name>
    <dbReference type="NCBI Taxonomy" id="1121307"/>
    <lineage>
        <taxon>Bacteria</taxon>
        <taxon>Bacillati</taxon>
        <taxon>Bacillota</taxon>
        <taxon>Clostridia</taxon>
        <taxon>Eubacteriales</taxon>
        <taxon>Clostridiaceae</taxon>
        <taxon>Clostridium</taxon>
    </lineage>
</organism>